<accession>A0A1I0MTU2</accession>
<name>A0A1I0MTU2_9EURY</name>
<evidence type="ECO:0000313" key="2">
    <source>
        <dbReference type="Proteomes" id="UP000198518"/>
    </source>
</evidence>
<evidence type="ECO:0000313" key="1">
    <source>
        <dbReference type="EMBL" id="SEV91688.1"/>
    </source>
</evidence>
<dbReference type="EMBL" id="FOJA01000001">
    <property type="protein sequence ID" value="SEV91688.1"/>
    <property type="molecule type" value="Genomic_DNA"/>
</dbReference>
<dbReference type="Gene3D" id="3.40.50.2000">
    <property type="entry name" value="Glycogen Phosphorylase B"/>
    <property type="match status" value="1"/>
</dbReference>
<reference evidence="1 2" key="1">
    <citation type="submission" date="2016-10" db="EMBL/GenBank/DDBJ databases">
        <authorList>
            <person name="de Groot N.N."/>
        </authorList>
    </citation>
    <scope>NUCLEOTIDE SEQUENCE [LARGE SCALE GENOMIC DNA]</scope>
    <source>
        <strain evidence="1 2">CGMCC 1.5337</strain>
    </source>
</reference>
<dbReference type="AlphaFoldDB" id="A0A1I0MTU2"/>
<dbReference type="SUPFAM" id="SSF53756">
    <property type="entry name" value="UDP-Glycosyltransferase/glycogen phosphorylase"/>
    <property type="match status" value="1"/>
</dbReference>
<proteinExistence type="predicted"/>
<protein>
    <submittedName>
        <fullName evidence="1">Uncharacterized protein</fullName>
    </submittedName>
</protein>
<sequence length="421" mass="48338">MACILKLPDDSKGVLVFTTVEHDSVYHPKQHRQLLESLKDDWILGLHYNGPKKNHPEIYDFAVTGLNFVEDLNGAPLVNVDAGKLAPPCFKSDGREKHWDVLYVGRCTRRKNVEFFFNVVKKLFEQGYDYRILLIVTVPEKKRERVPSNPSDMYLDMFTEEERNIFTYLPLYHDSPFPFDRETLAEFYKSSRVYVHPSDAEGGRARNIGYAWASEMPVVGLNMYHPDLDEKGLRAPPYYYEAEDYTDIPEKVVGAVEMCREGDPDLSAARESFSVVHSTENLKADLRDVFRRLDEPFSDNGFFFDNLDIRIARHHGMETANKNRFECSFGAFLKQLRATDEVAQVITSEDPEVDVAEELFGRTNSIADEGEDSGDVTLPTPASERTTPVVSLLKASNLYGTARRIHDNSRLVKRLYRYFYP</sequence>
<keyword evidence="2" id="KW-1185">Reference proteome</keyword>
<organism evidence="1 2">
    <name type="scientific">Halobacterium jilantaiense</name>
    <dbReference type="NCBI Taxonomy" id="355548"/>
    <lineage>
        <taxon>Archaea</taxon>
        <taxon>Methanobacteriati</taxon>
        <taxon>Methanobacteriota</taxon>
        <taxon>Stenosarchaea group</taxon>
        <taxon>Halobacteria</taxon>
        <taxon>Halobacteriales</taxon>
        <taxon>Halobacteriaceae</taxon>
        <taxon>Halobacterium</taxon>
    </lineage>
</organism>
<dbReference type="OrthoDB" id="381958at2157"/>
<dbReference type="RefSeq" id="WP_143052124.1">
    <property type="nucleotide sequence ID" value="NZ_FOJA01000001.1"/>
</dbReference>
<dbReference type="Proteomes" id="UP000198518">
    <property type="component" value="Unassembled WGS sequence"/>
</dbReference>
<gene>
    <name evidence="1" type="ORF">SAMN04487945_0340</name>
</gene>
<dbReference type="Pfam" id="PF13692">
    <property type="entry name" value="Glyco_trans_1_4"/>
    <property type="match status" value="1"/>
</dbReference>
<dbReference type="STRING" id="355548.SAMN04487945_0340"/>